<dbReference type="CDD" id="cd19935">
    <property type="entry name" value="REC_OmpR_CusR-like"/>
    <property type="match status" value="1"/>
</dbReference>
<evidence type="ECO:0000313" key="11">
    <source>
        <dbReference type="Proteomes" id="UP000479293"/>
    </source>
</evidence>
<protein>
    <submittedName>
        <fullName evidence="10">Response regulator</fullName>
    </submittedName>
</protein>
<comment type="caution">
    <text evidence="10">The sequence shown here is derived from an EMBL/GenBank/DDBJ whole genome shotgun (WGS) entry which is preliminary data.</text>
</comment>
<evidence type="ECO:0000256" key="6">
    <source>
        <dbReference type="PROSITE-ProRule" id="PRU00169"/>
    </source>
</evidence>
<evidence type="ECO:0000259" key="9">
    <source>
        <dbReference type="PROSITE" id="PS51755"/>
    </source>
</evidence>
<dbReference type="GO" id="GO:0006355">
    <property type="term" value="P:regulation of DNA-templated transcription"/>
    <property type="evidence" value="ECO:0007669"/>
    <property type="project" value="InterPro"/>
</dbReference>
<dbReference type="GO" id="GO:0005829">
    <property type="term" value="C:cytosol"/>
    <property type="evidence" value="ECO:0007669"/>
    <property type="project" value="TreeGrafter"/>
</dbReference>
<keyword evidence="3" id="KW-0805">Transcription regulation</keyword>
<dbReference type="InterPro" id="IPR036388">
    <property type="entry name" value="WH-like_DNA-bd_sf"/>
</dbReference>
<evidence type="ECO:0000259" key="8">
    <source>
        <dbReference type="PROSITE" id="PS50110"/>
    </source>
</evidence>
<dbReference type="Gene3D" id="1.10.10.10">
    <property type="entry name" value="Winged helix-like DNA-binding domain superfamily/Winged helix DNA-binding domain"/>
    <property type="match status" value="1"/>
</dbReference>
<accession>A0A7C9BH84</accession>
<dbReference type="GO" id="GO:0032993">
    <property type="term" value="C:protein-DNA complex"/>
    <property type="evidence" value="ECO:0007669"/>
    <property type="project" value="TreeGrafter"/>
</dbReference>
<evidence type="ECO:0000256" key="2">
    <source>
        <dbReference type="ARBA" id="ARBA00023012"/>
    </source>
</evidence>
<dbReference type="InterPro" id="IPR039420">
    <property type="entry name" value="WalR-like"/>
</dbReference>
<keyword evidence="1 6" id="KW-0597">Phosphoprotein</keyword>
<feature type="DNA-binding region" description="OmpR/PhoB-type" evidence="7">
    <location>
        <begin position="126"/>
        <end position="224"/>
    </location>
</feature>
<keyword evidence="4 7" id="KW-0238">DNA-binding</keyword>
<dbReference type="Gene3D" id="3.40.50.2300">
    <property type="match status" value="1"/>
</dbReference>
<dbReference type="SUPFAM" id="SSF52172">
    <property type="entry name" value="CheY-like"/>
    <property type="match status" value="1"/>
</dbReference>
<organism evidence="10 11">
    <name type="scientific">Salmonirosea aquatica</name>
    <dbReference type="NCBI Taxonomy" id="2654236"/>
    <lineage>
        <taxon>Bacteria</taxon>
        <taxon>Pseudomonadati</taxon>
        <taxon>Bacteroidota</taxon>
        <taxon>Cytophagia</taxon>
        <taxon>Cytophagales</taxon>
        <taxon>Spirosomataceae</taxon>
        <taxon>Salmonirosea</taxon>
    </lineage>
</organism>
<dbReference type="Pfam" id="PF00486">
    <property type="entry name" value="Trans_reg_C"/>
    <property type="match status" value="1"/>
</dbReference>
<dbReference type="InterPro" id="IPR001867">
    <property type="entry name" value="OmpR/PhoB-type_DNA-bd"/>
</dbReference>
<dbReference type="AlphaFoldDB" id="A0A7C9BH84"/>
<feature type="domain" description="OmpR/PhoB-type" evidence="9">
    <location>
        <begin position="126"/>
        <end position="224"/>
    </location>
</feature>
<evidence type="ECO:0000256" key="5">
    <source>
        <dbReference type="ARBA" id="ARBA00023163"/>
    </source>
</evidence>
<dbReference type="Gene3D" id="6.10.250.690">
    <property type="match status" value="1"/>
</dbReference>
<dbReference type="Pfam" id="PF00072">
    <property type="entry name" value="Response_reg"/>
    <property type="match status" value="1"/>
</dbReference>
<dbReference type="InterPro" id="IPR001789">
    <property type="entry name" value="Sig_transdc_resp-reg_receiver"/>
</dbReference>
<sequence>MKVLVVEDEPKLAGFIKRGLEEQAWEVDIAYDGRMGKAMANSNAYDVLVLDVNLPYLNGLDLAMLLRQDGLTTPILMLTALGTVEDKLQGFDSGADDYLVKPFEFREFIARLKVLARRGTRTDGPNHLLTVADLELNLDEKIARRGGKHIDLTAKEFALLEYLMRNRNRVVSRIDIAEKVWDIHFDTGTNVIDVYINFLRKKVDKEFSVRLIHTVVGMGYILKEE</sequence>
<dbReference type="SMART" id="SM00862">
    <property type="entry name" value="Trans_reg_C"/>
    <property type="match status" value="1"/>
</dbReference>
<dbReference type="PROSITE" id="PS50110">
    <property type="entry name" value="RESPONSE_REGULATORY"/>
    <property type="match status" value="1"/>
</dbReference>
<feature type="modified residue" description="4-aspartylphosphate" evidence="6">
    <location>
        <position position="51"/>
    </location>
</feature>
<dbReference type="SMART" id="SM00448">
    <property type="entry name" value="REC"/>
    <property type="match status" value="1"/>
</dbReference>
<evidence type="ECO:0000256" key="4">
    <source>
        <dbReference type="ARBA" id="ARBA00023125"/>
    </source>
</evidence>
<keyword evidence="5" id="KW-0804">Transcription</keyword>
<feature type="domain" description="Response regulatory" evidence="8">
    <location>
        <begin position="2"/>
        <end position="116"/>
    </location>
</feature>
<reference evidence="10 11" key="1">
    <citation type="submission" date="2019-10" db="EMBL/GenBank/DDBJ databases">
        <title>Draft Genome Sequence of Cytophagaceae sp. SJW1-29.</title>
        <authorList>
            <person name="Choi A."/>
        </authorList>
    </citation>
    <scope>NUCLEOTIDE SEQUENCE [LARGE SCALE GENOMIC DNA]</scope>
    <source>
        <strain evidence="10 11">SJW1-29</strain>
    </source>
</reference>
<name>A0A7C9BH84_9BACT</name>
<proteinExistence type="predicted"/>
<evidence type="ECO:0000256" key="1">
    <source>
        <dbReference type="ARBA" id="ARBA00022553"/>
    </source>
</evidence>
<dbReference type="RefSeq" id="WP_152759984.1">
    <property type="nucleotide sequence ID" value="NZ_WHLY01000002.1"/>
</dbReference>
<dbReference type="GO" id="GO:0000976">
    <property type="term" value="F:transcription cis-regulatory region binding"/>
    <property type="evidence" value="ECO:0007669"/>
    <property type="project" value="TreeGrafter"/>
</dbReference>
<gene>
    <name evidence="10" type="ORF">GBK04_12025</name>
</gene>
<dbReference type="PANTHER" id="PTHR48111:SF22">
    <property type="entry name" value="REGULATOR OF RPOS"/>
    <property type="match status" value="1"/>
</dbReference>
<evidence type="ECO:0000313" key="10">
    <source>
        <dbReference type="EMBL" id="MPR34074.1"/>
    </source>
</evidence>
<dbReference type="PROSITE" id="PS51755">
    <property type="entry name" value="OMPR_PHOB"/>
    <property type="match status" value="1"/>
</dbReference>
<dbReference type="CDD" id="cd00383">
    <property type="entry name" value="trans_reg_C"/>
    <property type="match status" value="1"/>
</dbReference>
<dbReference type="InterPro" id="IPR011006">
    <property type="entry name" value="CheY-like_superfamily"/>
</dbReference>
<evidence type="ECO:0000256" key="7">
    <source>
        <dbReference type="PROSITE-ProRule" id="PRU01091"/>
    </source>
</evidence>
<keyword evidence="2" id="KW-0902">Two-component regulatory system</keyword>
<dbReference type="GO" id="GO:0000156">
    <property type="term" value="F:phosphorelay response regulator activity"/>
    <property type="evidence" value="ECO:0007669"/>
    <property type="project" value="TreeGrafter"/>
</dbReference>
<dbReference type="Proteomes" id="UP000479293">
    <property type="component" value="Unassembled WGS sequence"/>
</dbReference>
<dbReference type="PANTHER" id="PTHR48111">
    <property type="entry name" value="REGULATOR OF RPOS"/>
    <property type="match status" value="1"/>
</dbReference>
<keyword evidence="11" id="KW-1185">Reference proteome</keyword>
<evidence type="ECO:0000256" key="3">
    <source>
        <dbReference type="ARBA" id="ARBA00023015"/>
    </source>
</evidence>
<dbReference type="EMBL" id="WHLY01000002">
    <property type="protein sequence ID" value="MPR34074.1"/>
    <property type="molecule type" value="Genomic_DNA"/>
</dbReference>
<dbReference type="FunFam" id="1.10.10.10:FF:000005">
    <property type="entry name" value="Two-component system response regulator"/>
    <property type="match status" value="1"/>
</dbReference>